<protein>
    <submittedName>
        <fullName evidence="1">Uncharacterized protein</fullName>
    </submittedName>
</protein>
<reference evidence="2" key="1">
    <citation type="submission" date="2015-07" db="EMBL/GenBank/DDBJ databases">
        <title>Genome Of Nitrogen-Fixing Cyanobacterium Nostoc piscinale CENA21 From Solimoes/Amazon River Floodplain Sediments And Comparative Genomics To Uncover Biosynthetic Natural Products Potential.</title>
        <authorList>
            <person name="Leao T.F."/>
            <person name="Leao P.N."/>
            <person name="Guimaraes P.I."/>
            <person name="de Melo A.G.C."/>
            <person name="Ramos R.T.J."/>
            <person name="Silva A."/>
            <person name="Fiore M.F."/>
            <person name="Schneider M.P.C."/>
        </authorList>
    </citation>
    <scope>NUCLEOTIDE SEQUENCE [LARGE SCALE GENOMIC DNA]</scope>
    <source>
        <strain evidence="2">CENA21</strain>
    </source>
</reference>
<dbReference type="PATRIC" id="fig|224013.5.peg.476"/>
<dbReference type="RefSeq" id="WP_062287710.1">
    <property type="nucleotide sequence ID" value="NZ_CP012036.1"/>
</dbReference>
<proteinExistence type="predicted"/>
<dbReference type="OrthoDB" id="470174at2"/>
<gene>
    <name evidence="1" type="ORF">ACX27_01970</name>
</gene>
<evidence type="ECO:0000313" key="2">
    <source>
        <dbReference type="Proteomes" id="UP000062645"/>
    </source>
</evidence>
<accession>A0A0M4T133</accession>
<organism evidence="1 2">
    <name type="scientific">Nostoc piscinale CENA21</name>
    <dbReference type="NCBI Taxonomy" id="224013"/>
    <lineage>
        <taxon>Bacteria</taxon>
        <taxon>Bacillati</taxon>
        <taxon>Cyanobacteriota</taxon>
        <taxon>Cyanophyceae</taxon>
        <taxon>Nostocales</taxon>
        <taxon>Nostocaceae</taxon>
        <taxon>Nostoc</taxon>
    </lineage>
</organism>
<dbReference type="KEGG" id="npz:ACX27_01970"/>
<keyword evidence="2" id="KW-1185">Reference proteome</keyword>
<evidence type="ECO:0000313" key="1">
    <source>
        <dbReference type="EMBL" id="ALF51891.1"/>
    </source>
</evidence>
<reference evidence="1 2" key="2">
    <citation type="journal article" date="2016" name="Genome Announc.">
        <title>Draft Genome Sequence of the N2-Fixing Cyanobacterium Nostoc piscinale CENA21, Isolated from the Brazilian Amazon Floodplain.</title>
        <authorList>
            <person name="Leao T."/>
            <person name="Guimaraes P.I."/>
            <person name="de Melo A.G."/>
            <person name="Ramos R.T."/>
            <person name="Leao P.N."/>
            <person name="Silva A."/>
            <person name="Fiore M.F."/>
            <person name="Schneider M.P."/>
        </authorList>
    </citation>
    <scope>NUCLEOTIDE SEQUENCE [LARGE SCALE GENOMIC DNA]</scope>
    <source>
        <strain evidence="1 2">CENA21</strain>
    </source>
</reference>
<dbReference type="Proteomes" id="UP000062645">
    <property type="component" value="Chromosome"/>
</dbReference>
<sequence>MLRVYHLFIAVVLLLLMPVGAKFVLPYFAGTKVETKNQAAPASKTATQIAVGETSPPTAGNLWQKVLGNNIVVPSGWQVIPCQGNAPLLCVSAQGEVLGTVEISVAQVSKNPNLQKHLADAGIPLDSKLDYKNSANRSKAIAALKAWAGDYYDSLSKDRQKSNGNKLIFATHPLEEISISNLPGIRYGFTGIKAEGGLQEQYISYAAFDGNSLYIISTAFDPGAVTGKFEKLENLVIFQPYLSAIVENLNL</sequence>
<dbReference type="EMBL" id="CP012036">
    <property type="protein sequence ID" value="ALF51891.1"/>
    <property type="molecule type" value="Genomic_DNA"/>
</dbReference>
<name>A0A0M4T133_9NOSO</name>
<dbReference type="AlphaFoldDB" id="A0A0M4T133"/>